<dbReference type="Proteomes" id="UP000017836">
    <property type="component" value="Unassembled WGS sequence"/>
</dbReference>
<evidence type="ECO:0000313" key="2">
    <source>
        <dbReference type="Proteomes" id="UP000017836"/>
    </source>
</evidence>
<organism evidence="1 2">
    <name type="scientific">Amborella trichopoda</name>
    <dbReference type="NCBI Taxonomy" id="13333"/>
    <lineage>
        <taxon>Eukaryota</taxon>
        <taxon>Viridiplantae</taxon>
        <taxon>Streptophyta</taxon>
        <taxon>Embryophyta</taxon>
        <taxon>Tracheophyta</taxon>
        <taxon>Spermatophyta</taxon>
        <taxon>Magnoliopsida</taxon>
        <taxon>Amborellales</taxon>
        <taxon>Amborellaceae</taxon>
        <taxon>Amborella</taxon>
    </lineage>
</organism>
<dbReference type="HOGENOM" id="CLU_2888727_0_0_1"/>
<accession>W1NGT0</accession>
<proteinExistence type="predicted"/>
<protein>
    <submittedName>
        <fullName evidence="1">Uncharacterized protein</fullName>
    </submittedName>
</protein>
<reference evidence="2" key="1">
    <citation type="journal article" date="2013" name="Science">
        <title>The Amborella genome and the evolution of flowering plants.</title>
        <authorList>
            <consortium name="Amborella Genome Project"/>
        </authorList>
    </citation>
    <scope>NUCLEOTIDE SEQUENCE [LARGE SCALE GENOMIC DNA]</scope>
</reference>
<gene>
    <name evidence="1" type="ORF">AMTR_s00009p00238880</name>
</gene>
<sequence>MKNFYGIVNIYKNTFVPFFSHTRSNRREHRHHQQESKLSFSLYSRSLFSAIYPGSCVAYKESI</sequence>
<evidence type="ECO:0000313" key="1">
    <source>
        <dbReference type="EMBL" id="ERM95017.1"/>
    </source>
</evidence>
<keyword evidence="2" id="KW-1185">Reference proteome</keyword>
<dbReference type="Gramene" id="ERM95017">
    <property type="protein sequence ID" value="ERM95017"/>
    <property type="gene ID" value="AMTR_s00009p00238880"/>
</dbReference>
<dbReference type="EMBL" id="KI397501">
    <property type="protein sequence ID" value="ERM95017.1"/>
    <property type="molecule type" value="Genomic_DNA"/>
</dbReference>
<dbReference type="AlphaFoldDB" id="W1NGT0"/>
<name>W1NGT0_AMBTC</name>